<evidence type="ECO:0000259" key="8">
    <source>
        <dbReference type="PROSITE" id="PS50245"/>
    </source>
</evidence>
<dbReference type="InterPro" id="IPR044079">
    <property type="entry name" value="Ubl_TBCE"/>
</dbReference>
<keyword evidence="6" id="KW-0143">Chaperone</keyword>
<dbReference type="SUPFAM" id="SSF74924">
    <property type="entry name" value="Cap-Gly domain"/>
    <property type="match status" value="1"/>
</dbReference>
<dbReference type="SUPFAM" id="SSF54236">
    <property type="entry name" value="Ubiquitin-like"/>
    <property type="match status" value="1"/>
</dbReference>
<keyword evidence="10" id="KW-1185">Reference proteome</keyword>
<gene>
    <name evidence="9" type="ORF">Cni_G10300</name>
</gene>
<feature type="domain" description="CAP-Gly" evidence="8">
    <location>
        <begin position="50"/>
        <end position="93"/>
    </location>
</feature>
<dbReference type="PANTHER" id="PTHR46652">
    <property type="entry name" value="LEUCINE-RICH REPEAT AND IQ DOMAIN-CONTAINING PROTEIN 1-RELATED"/>
    <property type="match status" value="1"/>
</dbReference>
<evidence type="ECO:0000256" key="4">
    <source>
        <dbReference type="ARBA" id="ARBA00022614"/>
    </source>
</evidence>
<evidence type="ECO:0000256" key="2">
    <source>
        <dbReference type="ARBA" id="ARBA00006286"/>
    </source>
</evidence>
<dbReference type="Gene3D" id="3.10.20.90">
    <property type="entry name" value="Phosphatidylinositol 3-kinase Catalytic Subunit, Chain A, domain 1"/>
    <property type="match status" value="1"/>
</dbReference>
<dbReference type="Pfam" id="PF01302">
    <property type="entry name" value="CAP_GLY"/>
    <property type="match status" value="1"/>
</dbReference>
<organism evidence="9 10">
    <name type="scientific">Canna indica</name>
    <name type="common">Indian-shot</name>
    <dbReference type="NCBI Taxonomy" id="4628"/>
    <lineage>
        <taxon>Eukaryota</taxon>
        <taxon>Viridiplantae</taxon>
        <taxon>Streptophyta</taxon>
        <taxon>Embryophyta</taxon>
        <taxon>Tracheophyta</taxon>
        <taxon>Spermatophyta</taxon>
        <taxon>Magnoliopsida</taxon>
        <taxon>Liliopsida</taxon>
        <taxon>Zingiberales</taxon>
        <taxon>Cannaceae</taxon>
        <taxon>Canna</taxon>
    </lineage>
</organism>
<dbReference type="FunFam" id="3.10.20.90:FF:000187">
    <property type="entry name" value="Tubulin-folding cofactor E"/>
    <property type="match status" value="1"/>
</dbReference>
<dbReference type="PROSITE" id="PS51450">
    <property type="entry name" value="LRR"/>
    <property type="match status" value="4"/>
</dbReference>
<dbReference type="PROSITE" id="PS00845">
    <property type="entry name" value="CAP_GLY_1"/>
    <property type="match status" value="1"/>
</dbReference>
<comment type="subcellular location">
    <subcellularLocation>
        <location evidence="1">Cytoplasm</location>
    </subcellularLocation>
</comment>
<proteinExistence type="inferred from homology"/>
<keyword evidence="5" id="KW-0677">Repeat</keyword>
<dbReference type="Gene3D" id="2.30.30.190">
    <property type="entry name" value="CAP Gly-rich-like domain"/>
    <property type="match status" value="1"/>
</dbReference>
<keyword evidence="4" id="KW-0433">Leucine-rich repeat</keyword>
<dbReference type="InterPro" id="IPR036859">
    <property type="entry name" value="CAP-Gly_dom_sf"/>
</dbReference>
<accession>A0AAQ3K6A4</accession>
<dbReference type="SUPFAM" id="SSF52058">
    <property type="entry name" value="L domain-like"/>
    <property type="match status" value="1"/>
</dbReference>
<dbReference type="AlphaFoldDB" id="A0AAQ3K6A4"/>
<dbReference type="InterPro" id="IPR029071">
    <property type="entry name" value="Ubiquitin-like_domsf"/>
</dbReference>
<dbReference type="SMART" id="SM00369">
    <property type="entry name" value="LRR_TYP"/>
    <property type="match status" value="5"/>
</dbReference>
<evidence type="ECO:0000313" key="10">
    <source>
        <dbReference type="Proteomes" id="UP001327560"/>
    </source>
</evidence>
<comment type="similarity">
    <text evidence="2">Belongs to the TBCE family.</text>
</comment>
<dbReference type="InterPro" id="IPR000938">
    <property type="entry name" value="CAP-Gly_domain"/>
</dbReference>
<dbReference type="Gene3D" id="3.80.10.10">
    <property type="entry name" value="Ribonuclease Inhibitor"/>
    <property type="match status" value="2"/>
</dbReference>
<evidence type="ECO:0000256" key="3">
    <source>
        <dbReference type="ARBA" id="ARBA00022490"/>
    </source>
</evidence>
<dbReference type="FunFam" id="3.80.10.10:FF:000752">
    <property type="entry name" value="Tubulin-folding cofactor E"/>
    <property type="match status" value="1"/>
</dbReference>
<evidence type="ECO:0000256" key="7">
    <source>
        <dbReference type="ARBA" id="ARBA00026055"/>
    </source>
</evidence>
<dbReference type="InterPro" id="IPR032675">
    <property type="entry name" value="LRR_dom_sf"/>
</dbReference>
<evidence type="ECO:0000256" key="1">
    <source>
        <dbReference type="ARBA" id="ARBA00004496"/>
    </source>
</evidence>
<evidence type="ECO:0000256" key="5">
    <source>
        <dbReference type="ARBA" id="ARBA00022737"/>
    </source>
</evidence>
<dbReference type="PANTHER" id="PTHR46652:SF7">
    <property type="entry name" value="LEUCINE-RICH REPEAT AND IQ DOMAIN-CONTAINING PROTEIN 1"/>
    <property type="match status" value="1"/>
</dbReference>
<dbReference type="PROSITE" id="PS50245">
    <property type="entry name" value="CAP_GLY_2"/>
    <property type="match status" value="1"/>
</dbReference>
<dbReference type="InterPro" id="IPR001611">
    <property type="entry name" value="Leu-rich_rpt"/>
</dbReference>
<reference evidence="9 10" key="1">
    <citation type="submission" date="2023-10" db="EMBL/GenBank/DDBJ databases">
        <title>Chromosome-scale genome assembly provides insights into flower coloration mechanisms of Canna indica.</title>
        <authorList>
            <person name="Li C."/>
        </authorList>
    </citation>
    <scope>NUCLEOTIDE SEQUENCE [LARGE SCALE GENOMIC DNA]</scope>
    <source>
        <tissue evidence="9">Flower</tissue>
    </source>
</reference>
<dbReference type="EMBL" id="CP136892">
    <property type="protein sequence ID" value="WOL01583.1"/>
    <property type="molecule type" value="Genomic_DNA"/>
</dbReference>
<evidence type="ECO:0000256" key="6">
    <source>
        <dbReference type="ARBA" id="ARBA00023186"/>
    </source>
</evidence>
<comment type="subunit">
    <text evidence="7">Supercomplex made of cofactors A to E. Cofactors A and D function by capturing and stabilizing tubulin in a quasi-native conformation. Cofactor E binds to the cofactor D-tubulin complex; interaction with cofactor C then causes the release of tubulin polypeptides that are committed to the native state.</text>
</comment>
<dbReference type="GO" id="GO:0005737">
    <property type="term" value="C:cytoplasm"/>
    <property type="evidence" value="ECO:0007669"/>
    <property type="project" value="UniProtKB-SubCell"/>
</dbReference>
<name>A0AAQ3K6A4_9LILI</name>
<sequence length="555" mass="61555">MNETSESHPIWEPNGQAAAPSAVQGLGFQIGQRVHAVGNPRRIGTVRYVGAVEGYAGDWVGVDWDDGEGKHDGSLGGVRYFSGSGHSSGSFVRPKNLSAGISFLEGLHLRYRGDSTKEEEDEMYVYSTSQKRVSIEFVGKNKIQEKLNHFKELIGASVSNLGVSSVEPFNEINAIVPNLKELDLTGNLLSRWQDIGTLCEGLPALEILNLTNNLMSCDIPKLPSLASIRVLVLNNCSITWNLVEKLQESLPVIEELHLMENKIRTIGPEASNFVKGFDSLRLLNLEENSIDSWHEILKLSYLRSLEELHLSGNKLKHISYPFDHKRPDIPNDYDKQDTSIRPFENLQILLLGSNEIDDLASIDSLNLFPRLMDIRLSENPIVDPTKGGLPRFVLIARLAKIKMLNGSEVESKIFEQFRYVRLVMAKMQLDDMEEIKRVHPRFIELKALHGIADEKPPSGMAGPQKMSSGLICITLKCVGASMGEKPPLTKKLPPTTTVGKLKVLCESFFKLKDIRLKLLIQEEGSPFPLLLDDDMAPLVDLGVGTGATILVGEES</sequence>
<dbReference type="CDD" id="cd17044">
    <property type="entry name" value="Ubl_TBCE"/>
    <property type="match status" value="1"/>
</dbReference>
<dbReference type="InterPro" id="IPR050836">
    <property type="entry name" value="SDS22/Internalin_LRR"/>
</dbReference>
<keyword evidence="3" id="KW-0963">Cytoplasm</keyword>
<dbReference type="SMART" id="SM01052">
    <property type="entry name" value="CAP_GLY"/>
    <property type="match status" value="1"/>
</dbReference>
<dbReference type="FunFam" id="2.30.30.190:FF:000016">
    <property type="entry name" value="Tubulin-folding cofactor E"/>
    <property type="match status" value="1"/>
</dbReference>
<evidence type="ECO:0000313" key="9">
    <source>
        <dbReference type="EMBL" id="WOL01583.1"/>
    </source>
</evidence>
<dbReference type="InterPro" id="IPR003591">
    <property type="entry name" value="Leu-rich_rpt_typical-subtyp"/>
</dbReference>
<dbReference type="Proteomes" id="UP001327560">
    <property type="component" value="Chromosome 3"/>
</dbReference>
<protein>
    <submittedName>
        <fullName evidence="9">Tubulin-folding cofactor E</fullName>
    </submittedName>
</protein>